<dbReference type="Gene3D" id="2.60.40.10">
    <property type="entry name" value="Immunoglobulins"/>
    <property type="match status" value="1"/>
</dbReference>
<comment type="caution">
    <text evidence="3">The sequence shown here is derived from an EMBL/GenBank/DDBJ whole genome shotgun (WGS) entry which is preliminary data.</text>
</comment>
<dbReference type="AlphaFoldDB" id="A0AAE3M4X6"/>
<proteinExistence type="inferred from homology"/>
<dbReference type="GO" id="GO:0004553">
    <property type="term" value="F:hydrolase activity, hydrolyzing O-glycosyl compounds"/>
    <property type="evidence" value="ECO:0007669"/>
    <property type="project" value="InterPro"/>
</dbReference>
<gene>
    <name evidence="3" type="ORF">OM075_12695</name>
</gene>
<evidence type="ECO:0000256" key="1">
    <source>
        <dbReference type="ARBA" id="ARBA00007401"/>
    </source>
</evidence>
<evidence type="ECO:0000313" key="4">
    <source>
        <dbReference type="Proteomes" id="UP001209229"/>
    </source>
</evidence>
<dbReference type="GO" id="GO:0005975">
    <property type="term" value="P:carbohydrate metabolic process"/>
    <property type="evidence" value="ECO:0007669"/>
    <property type="project" value="InterPro"/>
</dbReference>
<name>A0AAE3M4X6_9BACT</name>
<evidence type="ECO:0000313" key="3">
    <source>
        <dbReference type="EMBL" id="MCW3787331.1"/>
    </source>
</evidence>
<dbReference type="RefSeq" id="WP_301190896.1">
    <property type="nucleotide sequence ID" value="NZ_JAPDPJ010000027.1"/>
</dbReference>
<dbReference type="SUPFAM" id="SSF49785">
    <property type="entry name" value="Galactose-binding domain-like"/>
    <property type="match status" value="1"/>
</dbReference>
<dbReference type="InterPro" id="IPR051913">
    <property type="entry name" value="GH2_Domain-Containing"/>
</dbReference>
<dbReference type="SUPFAM" id="SSF51445">
    <property type="entry name" value="(Trans)glycosidases"/>
    <property type="match status" value="1"/>
</dbReference>
<accession>A0AAE3M4X6</accession>
<comment type="similarity">
    <text evidence="1">Belongs to the glycosyl hydrolase 2 family.</text>
</comment>
<dbReference type="PANTHER" id="PTHR42732">
    <property type="entry name" value="BETA-GALACTOSIDASE"/>
    <property type="match status" value="1"/>
</dbReference>
<sequence>MNNFFDILRRWSFLWCLVLLYACNPENHNNTIPLQGEWVVTLDNNDQGKSEQWFNEIQTNALAITLPSTLDEAGIGEEVIVEPELNKEVLYQLSRKNTYIGAAWYQKEIEIPNNMADKEIVLEMERVIWKSEVWIDGEYKGTDNSLVSAHQISLGKITPGKHLMTICIDNRQQYDLFDNSRERTLTHSYTETTQIMWNGILGNFNLKALPAYSIEDLQVYPDVQKGGVEIVAKAKGQSENDITIQVIDKEGKQVSSIETKAEENIKVELTGDFTPWDEHHPVIYTAQVKTAKGDILAQADFGLRKIESVENNMLLNGKRLFLRGTLECCIFPLTGHPPLNKEGWLKVFQSAKSYGLNHIRFHSWCPPEDAFEVADSLGFYLQVEMPNWSLKYGQEPEMVKWMEREGERMIRNYGNHPSFCMMAMGNELEGDYKLLTDFVKKLQKEDPRHLYTTTAFTFQKPHSEEPDAVDEYWITQWTKDGWVRGQGVFDDYAPSFDKDYRSSIEFLDIPLITHEIGQYSVYPNLKEIEKYTGVLSPKNFEAIKIDLEKKGRLDKAEDYLKASGQLAKILYKEEVERALKTPGISGFQLLDLHDFPGQGTALVGMLDAFWDSKGIVTGEEFKTFCNDLVPLIKFEKAVYTNNEVFKAKAEVANYWKDLEAPAFDWSIAQNGSVLKSGSLESKGIKQGSYAEVGAFEFELKNIQEPQKLDITLSLQGTDYKNSWSVWVYPQSQKVDRKDVVVTTKWAVAEKSLNEGKKVLFTPELDELNGIEGKFVPVFWSPVHFPNQPGSMGLLIQDQHPLFNEFPTEYYTNWQWWDLCKKSKSLEVDKIVVEPVVTVVDNFFKNRDLSNLFEVNVGKGKLVFSGIDLNTDLDHRITAKALLNSTVDYMNSEAFAPKHTVTFKSLKDLFQRNPNSKEAAKKGLYD</sequence>
<dbReference type="Gene3D" id="3.20.20.80">
    <property type="entry name" value="Glycosidases"/>
    <property type="match status" value="1"/>
</dbReference>
<keyword evidence="4" id="KW-1185">Reference proteome</keyword>
<dbReference type="Pfam" id="PF02837">
    <property type="entry name" value="Glyco_hydro_2_N"/>
    <property type="match status" value="1"/>
</dbReference>
<dbReference type="EMBL" id="JAPDPJ010000027">
    <property type="protein sequence ID" value="MCW3787331.1"/>
    <property type="molecule type" value="Genomic_DNA"/>
</dbReference>
<dbReference type="InterPro" id="IPR017853">
    <property type="entry name" value="GH"/>
</dbReference>
<protein>
    <recommendedName>
        <fullName evidence="2">Glycosyl hydrolases family 2 sugar binding domain-containing protein</fullName>
    </recommendedName>
</protein>
<evidence type="ECO:0000259" key="2">
    <source>
        <dbReference type="Pfam" id="PF02837"/>
    </source>
</evidence>
<dbReference type="Proteomes" id="UP001209229">
    <property type="component" value="Unassembled WGS sequence"/>
</dbReference>
<dbReference type="InterPro" id="IPR008979">
    <property type="entry name" value="Galactose-bd-like_sf"/>
</dbReference>
<dbReference type="InterPro" id="IPR006104">
    <property type="entry name" value="Glyco_hydro_2_N"/>
</dbReference>
<dbReference type="PANTHER" id="PTHR42732:SF1">
    <property type="entry name" value="BETA-MANNOSIDASE"/>
    <property type="match status" value="1"/>
</dbReference>
<dbReference type="InterPro" id="IPR013783">
    <property type="entry name" value="Ig-like_fold"/>
</dbReference>
<organism evidence="3 4">
    <name type="scientific">Plebeiibacterium sediminum</name>
    <dbReference type="NCBI Taxonomy" id="2992112"/>
    <lineage>
        <taxon>Bacteria</taxon>
        <taxon>Pseudomonadati</taxon>
        <taxon>Bacteroidota</taxon>
        <taxon>Bacteroidia</taxon>
        <taxon>Marinilabiliales</taxon>
        <taxon>Marinilabiliaceae</taxon>
        <taxon>Plebeiibacterium</taxon>
    </lineage>
</organism>
<dbReference type="Gene3D" id="2.60.120.260">
    <property type="entry name" value="Galactose-binding domain-like"/>
    <property type="match status" value="1"/>
</dbReference>
<reference evidence="3" key="1">
    <citation type="submission" date="2022-10" db="EMBL/GenBank/DDBJ databases">
        <authorList>
            <person name="Yu W.X."/>
        </authorList>
    </citation>
    <scope>NUCLEOTIDE SEQUENCE</scope>
    <source>
        <strain evidence="3">AAT</strain>
    </source>
</reference>
<feature type="domain" description="Glycosyl hydrolases family 2 sugar binding" evidence="2">
    <location>
        <begin position="34"/>
        <end position="168"/>
    </location>
</feature>